<dbReference type="NCBIfam" id="TIGR00427">
    <property type="entry name" value="NAAT family transporter"/>
    <property type="match status" value="1"/>
</dbReference>
<proteinExistence type="inferred from homology"/>
<dbReference type="Proteomes" id="UP000218069">
    <property type="component" value="Unassembled WGS sequence"/>
</dbReference>
<evidence type="ECO:0000256" key="1">
    <source>
        <dbReference type="ARBA" id="ARBA00004651"/>
    </source>
</evidence>
<gene>
    <name evidence="8" type="ORF">SAMN06295945_1055</name>
</gene>
<dbReference type="AlphaFoldDB" id="A0A240E1H5"/>
<evidence type="ECO:0000256" key="6">
    <source>
        <dbReference type="ARBA" id="ARBA00023136"/>
    </source>
</evidence>
<dbReference type="GO" id="GO:0005886">
    <property type="term" value="C:plasma membrane"/>
    <property type="evidence" value="ECO:0007669"/>
    <property type="project" value="UniProtKB-SubCell"/>
</dbReference>
<name>A0A240E1H5_9BURK</name>
<keyword evidence="5 7" id="KW-1133">Transmembrane helix</keyword>
<keyword evidence="6 7" id="KW-0472">Membrane</keyword>
<comment type="similarity">
    <text evidence="2 7">Belongs to the UPF0056 (MarC) family.</text>
</comment>
<evidence type="ECO:0000313" key="8">
    <source>
        <dbReference type="EMBL" id="SNX28710.1"/>
    </source>
</evidence>
<dbReference type="PANTHER" id="PTHR33508">
    <property type="entry name" value="UPF0056 MEMBRANE PROTEIN YHCE"/>
    <property type="match status" value="1"/>
</dbReference>
<keyword evidence="4 7" id="KW-0812">Transmembrane</keyword>
<reference evidence="9" key="1">
    <citation type="submission" date="2017-08" db="EMBL/GenBank/DDBJ databases">
        <authorList>
            <person name="Varghese N."/>
            <person name="Submissions S."/>
        </authorList>
    </citation>
    <scope>NUCLEOTIDE SEQUENCE [LARGE SCALE GENOMIC DNA]</scope>
    <source>
        <strain evidence="9">AP-Melu-1000-B4</strain>
    </source>
</reference>
<feature type="transmembrane region" description="Helical" evidence="7">
    <location>
        <begin position="157"/>
        <end position="178"/>
    </location>
</feature>
<dbReference type="InterPro" id="IPR002771">
    <property type="entry name" value="Multi_antbiot-R_MarC"/>
</dbReference>
<keyword evidence="9" id="KW-1185">Reference proteome</keyword>
<keyword evidence="3" id="KW-1003">Cell membrane</keyword>
<dbReference type="Pfam" id="PF01914">
    <property type="entry name" value="MarC"/>
    <property type="match status" value="1"/>
</dbReference>
<evidence type="ECO:0000256" key="4">
    <source>
        <dbReference type="ARBA" id="ARBA00022692"/>
    </source>
</evidence>
<dbReference type="RefSeq" id="WP_207760213.1">
    <property type="nucleotide sequence ID" value="NZ_OANS01000002.1"/>
</dbReference>
<feature type="transmembrane region" description="Helical" evidence="7">
    <location>
        <begin position="12"/>
        <end position="34"/>
    </location>
</feature>
<sequence length="232" mass="24634">MHFFNESLTTFVIVFATLFPVVNPPGIAPIFLNLTEACSPAIRNALARKASINSFLMLFGAMVIGPRVLIFFGISVPVLKIAGGLVVAAMGWKLLNQKSNSVEDYGGITRMTDETSAGSSFYPLTLPLTVGPGAIATMIALVAGMNFTTDTVTETQVATVVGALMGIFAISLSVFIAFRGAPNARRILGVNGTNVMMRLFAFILFTIGVQIVADGIYGLIAYVYQTLPAVKL</sequence>
<feature type="transmembrane region" description="Helical" evidence="7">
    <location>
        <begin position="46"/>
        <end position="64"/>
    </location>
</feature>
<dbReference type="PANTHER" id="PTHR33508:SF1">
    <property type="entry name" value="UPF0056 MEMBRANE PROTEIN YHCE"/>
    <property type="match status" value="1"/>
</dbReference>
<organism evidence="8 9">
    <name type="scientific">Polynucleobacter meluiroseus</name>
    <dbReference type="NCBI Taxonomy" id="1938814"/>
    <lineage>
        <taxon>Bacteria</taxon>
        <taxon>Pseudomonadati</taxon>
        <taxon>Pseudomonadota</taxon>
        <taxon>Betaproteobacteria</taxon>
        <taxon>Burkholderiales</taxon>
        <taxon>Burkholderiaceae</taxon>
        <taxon>Polynucleobacter</taxon>
    </lineage>
</organism>
<accession>A0A240E1H5</accession>
<evidence type="ECO:0000256" key="2">
    <source>
        <dbReference type="ARBA" id="ARBA00009784"/>
    </source>
</evidence>
<feature type="transmembrane region" description="Helical" evidence="7">
    <location>
        <begin position="121"/>
        <end position="145"/>
    </location>
</feature>
<feature type="transmembrane region" description="Helical" evidence="7">
    <location>
        <begin position="70"/>
        <end position="92"/>
    </location>
</feature>
<evidence type="ECO:0000313" key="9">
    <source>
        <dbReference type="Proteomes" id="UP000218069"/>
    </source>
</evidence>
<comment type="subcellular location">
    <subcellularLocation>
        <location evidence="1 7">Cell membrane</location>
        <topology evidence="1 7">Multi-pass membrane protein</topology>
    </subcellularLocation>
</comment>
<evidence type="ECO:0000256" key="3">
    <source>
        <dbReference type="ARBA" id="ARBA00022475"/>
    </source>
</evidence>
<protein>
    <recommendedName>
        <fullName evidence="7">UPF0056 membrane protein</fullName>
    </recommendedName>
</protein>
<evidence type="ECO:0000256" key="7">
    <source>
        <dbReference type="RuleBase" id="RU362048"/>
    </source>
</evidence>
<feature type="transmembrane region" description="Helical" evidence="7">
    <location>
        <begin position="199"/>
        <end position="224"/>
    </location>
</feature>
<evidence type="ECO:0000256" key="5">
    <source>
        <dbReference type="ARBA" id="ARBA00022989"/>
    </source>
</evidence>
<dbReference type="EMBL" id="OANS01000002">
    <property type="protein sequence ID" value="SNX28710.1"/>
    <property type="molecule type" value="Genomic_DNA"/>
</dbReference>